<dbReference type="EMBL" id="BART01010505">
    <property type="protein sequence ID" value="GAG89195.1"/>
    <property type="molecule type" value="Genomic_DNA"/>
</dbReference>
<name>X1B2K5_9ZZZZ</name>
<feature type="non-terminal residue" evidence="1">
    <location>
        <position position="82"/>
    </location>
</feature>
<accession>X1B2K5</accession>
<reference evidence="1" key="1">
    <citation type="journal article" date="2014" name="Front. Microbiol.">
        <title>High frequency of phylogenetically diverse reductive dehalogenase-homologous genes in deep subseafloor sedimentary metagenomes.</title>
        <authorList>
            <person name="Kawai M."/>
            <person name="Futagami T."/>
            <person name="Toyoda A."/>
            <person name="Takaki Y."/>
            <person name="Nishi S."/>
            <person name="Hori S."/>
            <person name="Arai W."/>
            <person name="Tsubouchi T."/>
            <person name="Morono Y."/>
            <person name="Uchiyama I."/>
            <person name="Ito T."/>
            <person name="Fujiyama A."/>
            <person name="Inagaki F."/>
            <person name="Takami H."/>
        </authorList>
    </citation>
    <scope>NUCLEOTIDE SEQUENCE</scope>
    <source>
        <strain evidence="1">Expedition CK06-06</strain>
    </source>
</reference>
<protein>
    <submittedName>
        <fullName evidence="1">Uncharacterized protein</fullName>
    </submittedName>
</protein>
<proteinExistence type="predicted"/>
<sequence>MANDWVTIPETDEWETVPEAEWETIDEGPLLPRVGGALVRGGMRTFGEAPITFLGQTIQQVKMLPMATLSAKVLQTEDPEKR</sequence>
<organism evidence="1">
    <name type="scientific">marine sediment metagenome</name>
    <dbReference type="NCBI Taxonomy" id="412755"/>
    <lineage>
        <taxon>unclassified sequences</taxon>
        <taxon>metagenomes</taxon>
        <taxon>ecological metagenomes</taxon>
    </lineage>
</organism>
<comment type="caution">
    <text evidence="1">The sequence shown here is derived from an EMBL/GenBank/DDBJ whole genome shotgun (WGS) entry which is preliminary data.</text>
</comment>
<dbReference type="AlphaFoldDB" id="X1B2K5"/>
<evidence type="ECO:0000313" key="1">
    <source>
        <dbReference type="EMBL" id="GAG89195.1"/>
    </source>
</evidence>
<gene>
    <name evidence="1" type="ORF">S01H4_22810</name>
</gene>